<keyword evidence="3 7" id="KW-1134">Transmembrane beta strand</keyword>
<protein>
    <submittedName>
        <fullName evidence="10">TonB-linked outer membrane protein, SusC/RagA family</fullName>
    </submittedName>
</protein>
<dbReference type="InterPro" id="IPR011662">
    <property type="entry name" value="Secretin/TonB_short_N"/>
</dbReference>
<gene>
    <name evidence="10" type="ORF">SAMN04488524_3423</name>
</gene>
<dbReference type="Gene3D" id="3.55.50.30">
    <property type="match status" value="1"/>
</dbReference>
<dbReference type="Pfam" id="PF07715">
    <property type="entry name" value="Plug"/>
    <property type="match status" value="1"/>
</dbReference>
<comment type="similarity">
    <text evidence="7">Belongs to the TonB-dependent receptor family.</text>
</comment>
<evidence type="ECO:0000256" key="2">
    <source>
        <dbReference type="ARBA" id="ARBA00022448"/>
    </source>
</evidence>
<dbReference type="Pfam" id="PF07660">
    <property type="entry name" value="STN"/>
    <property type="match status" value="1"/>
</dbReference>
<evidence type="ECO:0000259" key="9">
    <source>
        <dbReference type="SMART" id="SM00965"/>
    </source>
</evidence>
<evidence type="ECO:0000256" key="4">
    <source>
        <dbReference type="ARBA" id="ARBA00022692"/>
    </source>
</evidence>
<evidence type="ECO:0000313" key="10">
    <source>
        <dbReference type="EMBL" id="SMC90341.1"/>
    </source>
</evidence>
<dbReference type="Proteomes" id="UP000192756">
    <property type="component" value="Unassembled WGS sequence"/>
</dbReference>
<dbReference type="NCBIfam" id="TIGR04056">
    <property type="entry name" value="OMP_RagA_SusC"/>
    <property type="match status" value="1"/>
</dbReference>
<dbReference type="FunFam" id="2.170.130.10:FF:000008">
    <property type="entry name" value="SusC/RagA family TonB-linked outer membrane protein"/>
    <property type="match status" value="1"/>
</dbReference>
<dbReference type="SUPFAM" id="SSF56935">
    <property type="entry name" value="Porins"/>
    <property type="match status" value="1"/>
</dbReference>
<dbReference type="EMBL" id="FWXT01000002">
    <property type="protein sequence ID" value="SMC90341.1"/>
    <property type="molecule type" value="Genomic_DNA"/>
</dbReference>
<dbReference type="Gene3D" id="2.170.130.10">
    <property type="entry name" value="TonB-dependent receptor, plug domain"/>
    <property type="match status" value="1"/>
</dbReference>
<name>A0A1W2CYP7_9SPHI</name>
<dbReference type="InterPro" id="IPR023997">
    <property type="entry name" value="TonB-dep_OMP_SusC/RagA_CS"/>
</dbReference>
<dbReference type="SMART" id="SM00965">
    <property type="entry name" value="STN"/>
    <property type="match status" value="1"/>
</dbReference>
<dbReference type="GO" id="GO:0009279">
    <property type="term" value="C:cell outer membrane"/>
    <property type="evidence" value="ECO:0007669"/>
    <property type="project" value="UniProtKB-SubCell"/>
</dbReference>
<organism evidence="10 11">
    <name type="scientific">Pedobacter africanus</name>
    <dbReference type="NCBI Taxonomy" id="151894"/>
    <lineage>
        <taxon>Bacteria</taxon>
        <taxon>Pseudomonadati</taxon>
        <taxon>Bacteroidota</taxon>
        <taxon>Sphingobacteriia</taxon>
        <taxon>Sphingobacteriales</taxon>
        <taxon>Sphingobacteriaceae</taxon>
        <taxon>Pedobacter</taxon>
    </lineage>
</organism>
<dbReference type="PROSITE" id="PS52016">
    <property type="entry name" value="TONB_DEPENDENT_REC_3"/>
    <property type="match status" value="1"/>
</dbReference>
<dbReference type="InterPro" id="IPR023996">
    <property type="entry name" value="TonB-dep_OMP_SusC/RagA"/>
</dbReference>
<evidence type="ECO:0000256" key="1">
    <source>
        <dbReference type="ARBA" id="ARBA00004571"/>
    </source>
</evidence>
<feature type="domain" description="Secretin/TonB short N-terminal" evidence="9">
    <location>
        <begin position="68"/>
        <end position="119"/>
    </location>
</feature>
<dbReference type="STRING" id="151894.SAMN04488524_3423"/>
<evidence type="ECO:0000256" key="3">
    <source>
        <dbReference type="ARBA" id="ARBA00022452"/>
    </source>
</evidence>
<dbReference type="NCBIfam" id="TIGR04057">
    <property type="entry name" value="SusC_RagA_signa"/>
    <property type="match status" value="1"/>
</dbReference>
<keyword evidence="4 7" id="KW-0812">Transmembrane</keyword>
<dbReference type="AlphaFoldDB" id="A0A1W2CYP7"/>
<dbReference type="SUPFAM" id="SSF49464">
    <property type="entry name" value="Carboxypeptidase regulatory domain-like"/>
    <property type="match status" value="1"/>
</dbReference>
<dbReference type="InterPro" id="IPR012910">
    <property type="entry name" value="Plug_dom"/>
</dbReference>
<keyword evidence="11" id="KW-1185">Reference proteome</keyword>
<dbReference type="InterPro" id="IPR037066">
    <property type="entry name" value="Plug_dom_sf"/>
</dbReference>
<dbReference type="InterPro" id="IPR008969">
    <property type="entry name" value="CarboxyPept-like_regulatory"/>
</dbReference>
<dbReference type="Pfam" id="PF13715">
    <property type="entry name" value="CarbopepD_reg_2"/>
    <property type="match status" value="1"/>
</dbReference>
<evidence type="ECO:0000256" key="6">
    <source>
        <dbReference type="ARBA" id="ARBA00023237"/>
    </source>
</evidence>
<reference evidence="11" key="1">
    <citation type="submission" date="2017-04" db="EMBL/GenBank/DDBJ databases">
        <authorList>
            <person name="Varghese N."/>
            <person name="Submissions S."/>
        </authorList>
    </citation>
    <scope>NUCLEOTIDE SEQUENCE [LARGE SCALE GENOMIC DNA]</scope>
    <source>
        <strain evidence="11">DSM 12126</strain>
    </source>
</reference>
<feature type="region of interest" description="Disordered" evidence="8">
    <location>
        <begin position="591"/>
        <end position="612"/>
    </location>
</feature>
<dbReference type="InterPro" id="IPR039426">
    <property type="entry name" value="TonB-dep_rcpt-like"/>
</dbReference>
<evidence type="ECO:0000256" key="8">
    <source>
        <dbReference type="SAM" id="MobiDB-lite"/>
    </source>
</evidence>
<evidence type="ECO:0000256" key="7">
    <source>
        <dbReference type="PROSITE-ProRule" id="PRU01360"/>
    </source>
</evidence>
<dbReference type="Gene3D" id="2.40.170.20">
    <property type="entry name" value="TonB-dependent receptor, beta-barrel domain"/>
    <property type="match status" value="1"/>
</dbReference>
<accession>A0A1W2CYP7</accession>
<evidence type="ECO:0000313" key="11">
    <source>
        <dbReference type="Proteomes" id="UP000192756"/>
    </source>
</evidence>
<keyword evidence="2 7" id="KW-0813">Transport</keyword>
<comment type="subcellular location">
    <subcellularLocation>
        <location evidence="1 7">Cell outer membrane</location>
        <topology evidence="1 7">Multi-pass membrane protein</topology>
    </subcellularLocation>
</comment>
<sequence>MYKISTRILFKPHCYRTKFLMVMKLTSVLLMVAILQVSAATYGQKITLSARNIALENAIKKIRQQSGYNFLYEDTDLANAKAVNIDFSNVSLNEALEKLFANQQLSYSIKDKTVIIKSNQNKSSPTSIMALVDIRGKVLDTEGKPLPGANVRVKGGTKGVTTNTNGEFELKGVDPKSTLIVSYIGYASKEIVVGTQNQFNVYLEADLSKLNEVVVIGYGTVKRSDLTGAVGQVNISDFQQAPVRSFDEALAGRVAGLQVTSSEGQPGSGIDIIIRGTNSITQDNSPLYVIDGFPIDNFDNNAINPAEIESIDVLKDASATAIYGARGANGVIMITTKRGKIGLPTIRYNGSFGIQDNVHQIPLMSPYEYLKLQSEINATDFKNAYLGPIPDPVDPTDPPIGYKYTLEDYRNAQGIDWQSQLFRTAPMLSNSLSVSGGTDKTRYSLSGQLFSQDGTIINSGFRRQQVKMTLDQTVNNKLKVGADLTYTSSKTFGSATSTASGSSMNNFLYSVWGYRPVTPIGVLPEEVIEEDTDEYVSAGTDYRFNPIMTAKNQLRQTFARNFIGNGYAEYAFIPELRLKVTGGLNRVNRRSESFNNSNTYSGSPSNPFSNGPNGSIVNYETTTWSNENILTYDKKFGKNHRLTAVGAFSLTGNKYLYYGLSANALPNEALGLSGLSSGTPQPVTSYSSEWSMVSVLSRINYSYKGKYLLTLSYRNDGSSKFAPGNQWSDFPSGAVAWKLMNENFMKKLSFLSEAKLRASFGATGNNRVGDGDRFAQMTYPIASSYSFNNTLVPGIHITNVGSPNLRWETTKQVDAGLDLGFFKDRITLTVDYYRKNTTDLLLNAQLPYTSGYGSAFKNIGATRNEGFEFSLNTSNIQNDNFSWTTSFNIAFNKNKVIELTENQESLTSTVSWDSFYSAVPLYIAKLGQPIGQIYGYIWDGVYQLEDFTQPTSTTYLLKPEITTNGNARASIRPGDIKYRDINGDGVVNDFDRTVIGRGYPIHQGGMTNNFRYKNFDLSVFFQWSYGNDIINANKLVFEAGNKAFLNQFASYQNRWTPENTNTTMHRPGGQYGYNYSTRIVEDGSFLRLKTVALGYTLPKSILTQLKLKSLRLYASAQNLYTWTNYTGIDPEVNVKRTALTPGFDYSAYPRARTITFGANLSF</sequence>
<dbReference type="InterPro" id="IPR036942">
    <property type="entry name" value="Beta-barrel_TonB_sf"/>
</dbReference>
<keyword evidence="5 7" id="KW-0472">Membrane</keyword>
<evidence type="ECO:0000256" key="5">
    <source>
        <dbReference type="ARBA" id="ARBA00023136"/>
    </source>
</evidence>
<proteinExistence type="inferred from homology"/>
<dbReference type="Gene3D" id="2.60.40.1120">
    <property type="entry name" value="Carboxypeptidase-like, regulatory domain"/>
    <property type="match status" value="1"/>
</dbReference>
<keyword evidence="6 7" id="KW-0998">Cell outer membrane</keyword>
<feature type="compositionally biased region" description="Low complexity" evidence="8">
    <location>
        <begin position="601"/>
        <end position="612"/>
    </location>
</feature>